<dbReference type="Pfam" id="PF00917">
    <property type="entry name" value="MATH"/>
    <property type="match status" value="1"/>
</dbReference>
<dbReference type="EMBL" id="BTSY01000005">
    <property type="protein sequence ID" value="GMT28971.1"/>
    <property type="molecule type" value="Genomic_DNA"/>
</dbReference>
<dbReference type="AlphaFoldDB" id="A0AAV5WDM3"/>
<dbReference type="Proteomes" id="UP001432322">
    <property type="component" value="Unassembled WGS sequence"/>
</dbReference>
<reference evidence="2" key="1">
    <citation type="submission" date="2023-10" db="EMBL/GenBank/DDBJ databases">
        <title>Genome assembly of Pristionchus species.</title>
        <authorList>
            <person name="Yoshida K."/>
            <person name="Sommer R.J."/>
        </authorList>
    </citation>
    <scope>NUCLEOTIDE SEQUENCE</scope>
    <source>
        <strain evidence="2">RS5133</strain>
    </source>
</reference>
<feature type="domain" description="MATH" evidence="1">
    <location>
        <begin position="18"/>
        <end position="141"/>
    </location>
</feature>
<proteinExistence type="predicted"/>
<evidence type="ECO:0000259" key="1">
    <source>
        <dbReference type="PROSITE" id="PS50144"/>
    </source>
</evidence>
<dbReference type="PROSITE" id="PS50144">
    <property type="entry name" value="MATH"/>
    <property type="match status" value="1"/>
</dbReference>
<dbReference type="InterPro" id="IPR008974">
    <property type="entry name" value="TRAF-like"/>
</dbReference>
<dbReference type="PANTHER" id="PTHR47022">
    <property type="entry name" value="BTB AND MATH DOMAIN-CONTAINING PROTEIN 36-RELATED"/>
    <property type="match status" value="1"/>
</dbReference>
<dbReference type="Gene3D" id="2.60.210.10">
    <property type="entry name" value="Apoptosis, Tumor Necrosis Factor Receptor Associated Protein 2, Chain A"/>
    <property type="match status" value="1"/>
</dbReference>
<dbReference type="CDD" id="cd00121">
    <property type="entry name" value="MATH"/>
    <property type="match status" value="1"/>
</dbReference>
<gene>
    <name evidence="2" type="ORF">PFISCL1PPCAC_20268</name>
</gene>
<dbReference type="SUPFAM" id="SSF49599">
    <property type="entry name" value="TRAF domain-like"/>
    <property type="match status" value="1"/>
</dbReference>
<keyword evidence="3" id="KW-1185">Reference proteome</keyword>
<organism evidence="2 3">
    <name type="scientific">Pristionchus fissidentatus</name>
    <dbReference type="NCBI Taxonomy" id="1538716"/>
    <lineage>
        <taxon>Eukaryota</taxon>
        <taxon>Metazoa</taxon>
        <taxon>Ecdysozoa</taxon>
        <taxon>Nematoda</taxon>
        <taxon>Chromadorea</taxon>
        <taxon>Rhabditida</taxon>
        <taxon>Rhabditina</taxon>
        <taxon>Diplogasteromorpha</taxon>
        <taxon>Diplogasteroidea</taxon>
        <taxon>Neodiplogasteridae</taxon>
        <taxon>Pristionchus</taxon>
    </lineage>
</organism>
<protein>
    <recommendedName>
        <fullName evidence="1">MATH domain-containing protein</fullName>
    </recommendedName>
</protein>
<dbReference type="PANTHER" id="PTHR47022:SF1">
    <property type="entry name" value="BTB AND MATH DOMAIN-CONTAINING PROTEIN 36-RELATED"/>
    <property type="match status" value="1"/>
</dbReference>
<sequence length="164" mass="18716">QLLSIVMATSQQGKESEDNCIRLSVMNPANLKTTGVFSPVKIISNFLWKMKVEEKSNSLSVFLHCEQGQESNVWFCETSLEYSLVNQDDPMKSIKQTSDYRYGSHVKFSGWGFSSFLEMSTILDEYEGFIKEDSIVVEIRVIVKSKSGDRFRKKPESTSLPHLK</sequence>
<evidence type="ECO:0000313" key="3">
    <source>
        <dbReference type="Proteomes" id="UP001432322"/>
    </source>
</evidence>
<dbReference type="SMART" id="SM00061">
    <property type="entry name" value="MATH"/>
    <property type="match status" value="1"/>
</dbReference>
<feature type="non-terminal residue" evidence="2">
    <location>
        <position position="1"/>
    </location>
</feature>
<dbReference type="InterPro" id="IPR002083">
    <property type="entry name" value="MATH/TRAF_dom"/>
</dbReference>
<accession>A0AAV5WDM3</accession>
<evidence type="ECO:0000313" key="2">
    <source>
        <dbReference type="EMBL" id="GMT28971.1"/>
    </source>
</evidence>
<name>A0AAV5WDM3_9BILA</name>
<comment type="caution">
    <text evidence="2">The sequence shown here is derived from an EMBL/GenBank/DDBJ whole genome shotgun (WGS) entry which is preliminary data.</text>
</comment>